<evidence type="ECO:0000313" key="1">
    <source>
        <dbReference type="EMBL" id="CDL85562.1"/>
    </source>
</evidence>
<keyword evidence="2" id="KW-1185">Reference proteome</keyword>
<protein>
    <submittedName>
        <fullName evidence="1">Uncharacterized protein</fullName>
    </submittedName>
</protein>
<dbReference type="Proteomes" id="UP000019202">
    <property type="component" value="Unassembled WGS sequence"/>
</dbReference>
<comment type="caution">
    <text evidence="1">The sequence shown here is derived from an EMBL/GenBank/DDBJ whole genome shotgun (WGS) entry which is preliminary data.</text>
</comment>
<proteinExistence type="predicted"/>
<name>W1J477_9GAMM</name>
<organism evidence="1 2">
    <name type="scientific">Xenorhabdus szentirmaii DSM 16338</name>
    <dbReference type="NCBI Taxonomy" id="1427518"/>
    <lineage>
        <taxon>Bacteria</taxon>
        <taxon>Pseudomonadati</taxon>
        <taxon>Pseudomonadota</taxon>
        <taxon>Gammaproteobacteria</taxon>
        <taxon>Enterobacterales</taxon>
        <taxon>Morganellaceae</taxon>
        <taxon>Xenorhabdus</taxon>
    </lineage>
</organism>
<dbReference type="EMBL" id="CBXF010000143">
    <property type="protein sequence ID" value="CDL85562.1"/>
    <property type="molecule type" value="Genomic_DNA"/>
</dbReference>
<sequence>MRAESEKELIAPHTALELLIMNIHAGQLVLTHETAMVE</sequence>
<evidence type="ECO:0000313" key="2">
    <source>
        <dbReference type="Proteomes" id="UP000019202"/>
    </source>
</evidence>
<dbReference type="STRING" id="1427518.XSR1_80062"/>
<reference evidence="1" key="1">
    <citation type="submission" date="2013-11" db="EMBL/GenBank/DDBJ databases">
        <title>Draft genome sequence and annotation of the entomopathogenic bacteria, Xenorhabdus cabanillasi strain JM26 and Xenorhabdus szentirmai strain DSM 16338.</title>
        <authorList>
            <person name="Gualtieri M."/>
            <person name="Ogier J.C."/>
            <person name="Pages S."/>
            <person name="Givaudan A."/>
            <person name="Gaudriault S."/>
        </authorList>
    </citation>
    <scope>NUCLEOTIDE SEQUENCE [LARGE SCALE GENOMIC DNA]</scope>
    <source>
        <strain evidence="1">DSM 16338</strain>
    </source>
</reference>
<dbReference type="AlphaFoldDB" id="W1J477"/>
<accession>W1J477</accession>
<gene>
    <name evidence="1" type="ORF">XSR1_80062</name>
</gene>